<accession>A0A8K0HFN5</accession>
<organism evidence="2 3">
    <name type="scientific">Rhamnella rubrinervis</name>
    <dbReference type="NCBI Taxonomy" id="2594499"/>
    <lineage>
        <taxon>Eukaryota</taxon>
        <taxon>Viridiplantae</taxon>
        <taxon>Streptophyta</taxon>
        <taxon>Embryophyta</taxon>
        <taxon>Tracheophyta</taxon>
        <taxon>Spermatophyta</taxon>
        <taxon>Magnoliopsida</taxon>
        <taxon>eudicotyledons</taxon>
        <taxon>Gunneridae</taxon>
        <taxon>Pentapetalae</taxon>
        <taxon>rosids</taxon>
        <taxon>fabids</taxon>
        <taxon>Rosales</taxon>
        <taxon>Rhamnaceae</taxon>
        <taxon>rhamnoid group</taxon>
        <taxon>Rhamneae</taxon>
        <taxon>Rhamnella</taxon>
    </lineage>
</organism>
<comment type="caution">
    <text evidence="2">The sequence shown here is derived from an EMBL/GenBank/DDBJ whole genome shotgun (WGS) entry which is preliminary data.</text>
</comment>
<gene>
    <name evidence="2" type="ORF">FNV43_RR07343</name>
</gene>
<protein>
    <submittedName>
        <fullName evidence="2">Uncharacterized protein</fullName>
    </submittedName>
</protein>
<evidence type="ECO:0000313" key="2">
    <source>
        <dbReference type="EMBL" id="KAF3451248.1"/>
    </source>
</evidence>
<evidence type="ECO:0000256" key="1">
    <source>
        <dbReference type="SAM" id="MobiDB-lite"/>
    </source>
</evidence>
<sequence>MSKITNQQRFDSYDQQLGELASVPSRLENLEAYIQILELDELVPRVEALESLTSVSARGKSPTGLVRRAHTSSTTREEHASHGQMRGGGGLSMNCRRALRWPWTPRERLRLSTKVNVTMVAIETHHPFKGIDYAYQSPRAPGIWRGA</sequence>
<feature type="region of interest" description="Disordered" evidence="1">
    <location>
        <begin position="57"/>
        <end position="91"/>
    </location>
</feature>
<dbReference type="EMBL" id="VOIH02000003">
    <property type="protein sequence ID" value="KAF3451248.1"/>
    <property type="molecule type" value="Genomic_DNA"/>
</dbReference>
<dbReference type="AlphaFoldDB" id="A0A8K0HFN5"/>
<reference evidence="2" key="1">
    <citation type="submission" date="2020-03" db="EMBL/GenBank/DDBJ databases">
        <title>A high-quality chromosome-level genome assembly of a woody plant with both climbing and erect habits, Rhamnella rubrinervis.</title>
        <authorList>
            <person name="Lu Z."/>
            <person name="Yang Y."/>
            <person name="Zhu X."/>
            <person name="Sun Y."/>
        </authorList>
    </citation>
    <scope>NUCLEOTIDE SEQUENCE</scope>
    <source>
        <strain evidence="2">BYM</strain>
        <tissue evidence="2">Leaf</tissue>
    </source>
</reference>
<evidence type="ECO:0000313" key="3">
    <source>
        <dbReference type="Proteomes" id="UP000796880"/>
    </source>
</evidence>
<proteinExistence type="predicted"/>
<name>A0A8K0HFN5_9ROSA</name>
<keyword evidence="3" id="KW-1185">Reference proteome</keyword>
<dbReference type="Proteomes" id="UP000796880">
    <property type="component" value="Unassembled WGS sequence"/>
</dbReference>